<dbReference type="NCBIfam" id="NF008740">
    <property type="entry name" value="PRK11770.1-2"/>
    <property type="match status" value="1"/>
</dbReference>
<keyword evidence="1" id="KW-0812">Transmembrane</keyword>
<dbReference type="InterPro" id="IPR052937">
    <property type="entry name" value="Inner_membrane_protein"/>
</dbReference>
<proteinExistence type="predicted"/>
<dbReference type="PANTHER" id="PTHR42903">
    <property type="entry name" value="INNER MEMBRANE PROTEIN YCCF"/>
    <property type="match status" value="1"/>
</dbReference>
<evidence type="ECO:0000256" key="1">
    <source>
        <dbReference type="SAM" id="Phobius"/>
    </source>
</evidence>
<dbReference type="GO" id="GO:0005886">
    <property type="term" value="C:plasma membrane"/>
    <property type="evidence" value="ECO:0007669"/>
    <property type="project" value="TreeGrafter"/>
</dbReference>
<name>A0A377GZZ6_9FUSO</name>
<evidence type="ECO:0000313" key="3">
    <source>
        <dbReference type="EMBL" id="STO32332.1"/>
    </source>
</evidence>
<keyword evidence="1" id="KW-0472">Membrane</keyword>
<evidence type="ECO:0000313" key="4">
    <source>
        <dbReference type="Proteomes" id="UP000255328"/>
    </source>
</evidence>
<organism evidence="3 4">
    <name type="scientific">Fusobacterium necrogenes</name>
    <dbReference type="NCBI Taxonomy" id="858"/>
    <lineage>
        <taxon>Bacteria</taxon>
        <taxon>Fusobacteriati</taxon>
        <taxon>Fusobacteriota</taxon>
        <taxon>Fusobacteriia</taxon>
        <taxon>Fusobacteriales</taxon>
        <taxon>Fusobacteriaceae</taxon>
        <taxon>Fusobacterium</taxon>
    </lineage>
</organism>
<keyword evidence="1" id="KW-1133">Transmembrane helix</keyword>
<feature type="domain" description="Inner membrane component" evidence="2">
    <location>
        <begin position="4"/>
        <end position="54"/>
    </location>
</feature>
<protein>
    <submittedName>
        <fullName evidence="3">Inner membrane protein yccF</fullName>
    </submittedName>
</protein>
<dbReference type="InterPro" id="IPR031308">
    <property type="entry name" value="UCP028777"/>
</dbReference>
<feature type="domain" description="Inner membrane component" evidence="2">
    <location>
        <begin position="72"/>
        <end position="116"/>
    </location>
</feature>
<evidence type="ECO:0000259" key="2">
    <source>
        <dbReference type="Pfam" id="PF03733"/>
    </source>
</evidence>
<feature type="transmembrane region" description="Helical" evidence="1">
    <location>
        <begin position="6"/>
        <end position="35"/>
    </location>
</feature>
<feature type="transmembrane region" description="Helical" evidence="1">
    <location>
        <begin position="71"/>
        <end position="91"/>
    </location>
</feature>
<dbReference type="RefSeq" id="WP_115271357.1">
    <property type="nucleotide sequence ID" value="NZ_CASFEE010000037.1"/>
</dbReference>
<dbReference type="PIRSF" id="PIRSF028777">
    <property type="entry name" value="UCP028777"/>
    <property type="match status" value="1"/>
</dbReference>
<sequence length="122" mass="13744">MSIVMNIIWLFFGGLFLALEWIIMGIISIIFIITIPFARGCFEMAASCLTPFGKKVELKEKLGEPARPISAFLWIIFAGIWLAISHILIGITQCCTIIGIPFGIQNFKLVQVAFNPYKYTLR</sequence>
<dbReference type="EMBL" id="UGGU01000003">
    <property type="protein sequence ID" value="STO32332.1"/>
    <property type="molecule type" value="Genomic_DNA"/>
</dbReference>
<reference evidence="3 4" key="1">
    <citation type="submission" date="2018-06" db="EMBL/GenBank/DDBJ databases">
        <authorList>
            <consortium name="Pathogen Informatics"/>
            <person name="Doyle S."/>
        </authorList>
    </citation>
    <scope>NUCLEOTIDE SEQUENCE [LARGE SCALE GENOMIC DNA]</scope>
    <source>
        <strain evidence="3 4">NCTC10723</strain>
    </source>
</reference>
<dbReference type="Proteomes" id="UP000255328">
    <property type="component" value="Unassembled WGS sequence"/>
</dbReference>
<accession>A0A377GZZ6</accession>
<dbReference type="PANTHER" id="PTHR42903:SF1">
    <property type="entry name" value="INNER MEMBRANE PROTEIN YCCF"/>
    <property type="match status" value="1"/>
</dbReference>
<dbReference type="InterPro" id="IPR005185">
    <property type="entry name" value="YccF"/>
</dbReference>
<dbReference type="Pfam" id="PF03733">
    <property type="entry name" value="YccF"/>
    <property type="match status" value="2"/>
</dbReference>
<keyword evidence="4" id="KW-1185">Reference proteome</keyword>
<dbReference type="AlphaFoldDB" id="A0A377GZZ6"/>
<gene>
    <name evidence="3" type="primary">yccF</name>
    <name evidence="3" type="ORF">NCTC10723_01859</name>
</gene>